<feature type="domain" description="M23ase beta-sheet core" evidence="5">
    <location>
        <begin position="13"/>
        <end position="114"/>
    </location>
</feature>
<dbReference type="AlphaFoldDB" id="A0A3A4KFU7"/>
<dbReference type="InterPro" id="IPR017853">
    <property type="entry name" value="GH"/>
</dbReference>
<dbReference type="SUPFAM" id="SSF51445">
    <property type="entry name" value="(Trans)glycosidases"/>
    <property type="match status" value="1"/>
</dbReference>
<evidence type="ECO:0000313" key="7">
    <source>
        <dbReference type="Proteomes" id="UP000266677"/>
    </source>
</evidence>
<keyword evidence="7" id="KW-1185">Reference proteome</keyword>
<sequence length="448" mass="47551">MATSGFGDRPESFHWGVDFGRDGGSAGMPVYAAQAGNVIYAGPAVGFGGPDPAGWVVIDHPTEDGGGTTVYGHIVREVAVGDRVAAGQRIGHINPVSRTNGGVAPHLHFEVHRSTWAGPGPDRLDPMPWLTSAIEPGAEKMPATMAHTTFGIDISNHQEGLDLTQAFAEGCDFVIAKVSEGDYFRDAQWPSFRDATLAAGKILVGYHYVRGDCDIEAQADSFVDHLGDRDIPAMIDFEANSGGPGVARAMVEAIQRRGVRVALTYLPHWYWQQIGSPDLTGLPPLMSSSYGVDRAGVASAIYPGSSDSGWEGYGGLDVAVFQFSERGYVANRDLDVDAFRGTPDQLRALLTGDDDMPSKEEIAEAVWAHRPPKPSGKTDATAGEMLAWDDQHDGHILEQLAGPGSKDQRGALTPVGWPQLGGRSLLDAVAVIGAKLGIDGFKDPAALK</sequence>
<dbReference type="GO" id="GO:0004222">
    <property type="term" value="F:metalloendopeptidase activity"/>
    <property type="evidence" value="ECO:0007669"/>
    <property type="project" value="TreeGrafter"/>
</dbReference>
<dbReference type="InterPro" id="IPR011055">
    <property type="entry name" value="Dup_hybrid_motif"/>
</dbReference>
<keyword evidence="3" id="KW-0378">Hydrolase</keyword>
<dbReference type="Pfam" id="PF01183">
    <property type="entry name" value="Glyco_hydro_25"/>
    <property type="match status" value="1"/>
</dbReference>
<dbReference type="InterPro" id="IPR050570">
    <property type="entry name" value="Cell_wall_metabolism_enzyme"/>
</dbReference>
<evidence type="ECO:0000256" key="2">
    <source>
        <dbReference type="ARBA" id="ARBA00022729"/>
    </source>
</evidence>
<evidence type="ECO:0000256" key="3">
    <source>
        <dbReference type="ARBA" id="ARBA00022801"/>
    </source>
</evidence>
<name>A0A3A4KFU7_9NOCA</name>
<evidence type="ECO:0000256" key="1">
    <source>
        <dbReference type="ARBA" id="ARBA00010646"/>
    </source>
</evidence>
<dbReference type="CDD" id="cd12797">
    <property type="entry name" value="M23_peptidase"/>
    <property type="match status" value="1"/>
</dbReference>
<dbReference type="SUPFAM" id="SSF51261">
    <property type="entry name" value="Duplicated hybrid motif"/>
    <property type="match status" value="1"/>
</dbReference>
<protein>
    <submittedName>
        <fullName evidence="6">LysA</fullName>
    </submittedName>
</protein>
<keyword evidence="2" id="KW-0732">Signal</keyword>
<reference evidence="6 7" key="1">
    <citation type="submission" date="2018-09" db="EMBL/GenBank/DDBJ databases">
        <title>YIM PH21274 draft genome.</title>
        <authorList>
            <person name="Miao C."/>
        </authorList>
    </citation>
    <scope>NUCLEOTIDE SEQUENCE [LARGE SCALE GENOMIC DNA]</scope>
    <source>
        <strain evidence="6 7">YIM PH 21724</strain>
    </source>
</reference>
<dbReference type="GO" id="GO:0003796">
    <property type="term" value="F:lysozyme activity"/>
    <property type="evidence" value="ECO:0007669"/>
    <property type="project" value="InterPro"/>
</dbReference>
<dbReference type="CDD" id="cd00599">
    <property type="entry name" value="GH25_muramidase"/>
    <property type="match status" value="1"/>
</dbReference>
<proteinExistence type="inferred from homology"/>
<comment type="similarity">
    <text evidence="1">Belongs to the glycosyl hydrolase 25 family.</text>
</comment>
<dbReference type="OrthoDB" id="3345404at2"/>
<evidence type="ECO:0000256" key="4">
    <source>
        <dbReference type="ARBA" id="ARBA00023295"/>
    </source>
</evidence>
<dbReference type="EMBL" id="QZFU01000024">
    <property type="protein sequence ID" value="RJO72997.1"/>
    <property type="molecule type" value="Genomic_DNA"/>
</dbReference>
<evidence type="ECO:0000259" key="5">
    <source>
        <dbReference type="Pfam" id="PF01551"/>
    </source>
</evidence>
<dbReference type="Proteomes" id="UP000266677">
    <property type="component" value="Unassembled WGS sequence"/>
</dbReference>
<dbReference type="PANTHER" id="PTHR21666">
    <property type="entry name" value="PEPTIDASE-RELATED"/>
    <property type="match status" value="1"/>
</dbReference>
<evidence type="ECO:0000313" key="6">
    <source>
        <dbReference type="EMBL" id="RJO72997.1"/>
    </source>
</evidence>
<dbReference type="SMART" id="SM00641">
    <property type="entry name" value="Glyco_25"/>
    <property type="match status" value="1"/>
</dbReference>
<dbReference type="Gene3D" id="3.20.20.80">
    <property type="entry name" value="Glycosidases"/>
    <property type="match status" value="1"/>
</dbReference>
<keyword evidence="4" id="KW-0326">Glycosidase</keyword>
<dbReference type="InterPro" id="IPR016047">
    <property type="entry name" value="M23ase_b-sheet_dom"/>
</dbReference>
<gene>
    <name evidence="6" type="ORF">D5S18_22045</name>
</gene>
<comment type="caution">
    <text evidence="6">The sequence shown here is derived from an EMBL/GenBank/DDBJ whole genome shotgun (WGS) entry which is preliminary data.</text>
</comment>
<dbReference type="Gene3D" id="2.70.70.10">
    <property type="entry name" value="Glucose Permease (Domain IIA)"/>
    <property type="match status" value="1"/>
</dbReference>
<dbReference type="GO" id="GO:0016998">
    <property type="term" value="P:cell wall macromolecule catabolic process"/>
    <property type="evidence" value="ECO:0007669"/>
    <property type="project" value="InterPro"/>
</dbReference>
<dbReference type="Pfam" id="PF01551">
    <property type="entry name" value="Peptidase_M23"/>
    <property type="match status" value="1"/>
</dbReference>
<dbReference type="PROSITE" id="PS51904">
    <property type="entry name" value="GLYCOSYL_HYDROL_F25_2"/>
    <property type="match status" value="1"/>
</dbReference>
<dbReference type="InterPro" id="IPR002053">
    <property type="entry name" value="Glyco_hydro_25"/>
</dbReference>
<accession>A0A3A4KFU7</accession>
<dbReference type="GO" id="GO:0009253">
    <property type="term" value="P:peptidoglycan catabolic process"/>
    <property type="evidence" value="ECO:0007669"/>
    <property type="project" value="InterPro"/>
</dbReference>
<dbReference type="InterPro" id="IPR018077">
    <property type="entry name" value="Glyco_hydro_fam25_subgr"/>
</dbReference>
<organism evidence="6 7">
    <name type="scientific">Nocardia panacis</name>
    <dbReference type="NCBI Taxonomy" id="2340916"/>
    <lineage>
        <taxon>Bacteria</taxon>
        <taxon>Bacillati</taxon>
        <taxon>Actinomycetota</taxon>
        <taxon>Actinomycetes</taxon>
        <taxon>Mycobacteriales</taxon>
        <taxon>Nocardiaceae</taxon>
        <taxon>Nocardia</taxon>
    </lineage>
</organism>
<dbReference type="PANTHER" id="PTHR21666:SF289">
    <property type="entry name" value="L-ALA--D-GLU ENDOPEPTIDASE"/>
    <property type="match status" value="1"/>
</dbReference>